<evidence type="ECO:0000256" key="10">
    <source>
        <dbReference type="ARBA" id="ARBA00022909"/>
    </source>
</evidence>
<gene>
    <name evidence="13" type="primary">folP</name>
    <name evidence="13" type="ORF">C5O19_02725</name>
</gene>
<dbReference type="GO" id="GO:0004156">
    <property type="term" value="F:dihydropteroate synthase activity"/>
    <property type="evidence" value="ECO:0007669"/>
    <property type="project" value="UniProtKB-EC"/>
</dbReference>
<dbReference type="EMBL" id="PTRA01000001">
    <property type="protein sequence ID" value="PQA58598.1"/>
    <property type="molecule type" value="Genomic_DNA"/>
</dbReference>
<evidence type="ECO:0000313" key="14">
    <source>
        <dbReference type="Proteomes" id="UP000239590"/>
    </source>
</evidence>
<dbReference type="GO" id="GO:0046872">
    <property type="term" value="F:metal ion binding"/>
    <property type="evidence" value="ECO:0007669"/>
    <property type="project" value="UniProtKB-KW"/>
</dbReference>
<dbReference type="Pfam" id="PF00809">
    <property type="entry name" value="Pterin_bind"/>
    <property type="match status" value="1"/>
</dbReference>
<evidence type="ECO:0000256" key="2">
    <source>
        <dbReference type="ARBA" id="ARBA00001946"/>
    </source>
</evidence>
<evidence type="ECO:0000313" key="13">
    <source>
        <dbReference type="EMBL" id="PQA58598.1"/>
    </source>
</evidence>
<dbReference type="InterPro" id="IPR006390">
    <property type="entry name" value="DHP_synth_dom"/>
</dbReference>
<dbReference type="FunFam" id="3.20.20.20:FF:000006">
    <property type="entry name" value="Dihydropteroate synthase"/>
    <property type="match status" value="1"/>
</dbReference>
<dbReference type="Proteomes" id="UP000239590">
    <property type="component" value="Unassembled WGS sequence"/>
</dbReference>
<organism evidence="13 14">
    <name type="scientific">Siphonobacter curvatus</name>
    <dbReference type="NCBI Taxonomy" id="2094562"/>
    <lineage>
        <taxon>Bacteria</taxon>
        <taxon>Pseudomonadati</taxon>
        <taxon>Bacteroidota</taxon>
        <taxon>Cytophagia</taxon>
        <taxon>Cytophagales</taxon>
        <taxon>Cytophagaceae</taxon>
        <taxon>Siphonobacter</taxon>
    </lineage>
</organism>
<dbReference type="CDD" id="cd00739">
    <property type="entry name" value="DHPS"/>
    <property type="match status" value="1"/>
</dbReference>
<dbReference type="EC" id="2.5.1.15" evidence="5"/>
<evidence type="ECO:0000256" key="1">
    <source>
        <dbReference type="ARBA" id="ARBA00000012"/>
    </source>
</evidence>
<evidence type="ECO:0000256" key="5">
    <source>
        <dbReference type="ARBA" id="ARBA00012458"/>
    </source>
</evidence>
<dbReference type="GO" id="GO:0046654">
    <property type="term" value="P:tetrahydrofolate biosynthetic process"/>
    <property type="evidence" value="ECO:0007669"/>
    <property type="project" value="TreeGrafter"/>
</dbReference>
<evidence type="ECO:0000256" key="3">
    <source>
        <dbReference type="ARBA" id="ARBA00004763"/>
    </source>
</evidence>
<dbReference type="PANTHER" id="PTHR20941">
    <property type="entry name" value="FOLATE SYNTHESIS PROTEINS"/>
    <property type="match status" value="1"/>
</dbReference>
<dbReference type="GO" id="GO:0046656">
    <property type="term" value="P:folic acid biosynthetic process"/>
    <property type="evidence" value="ECO:0007669"/>
    <property type="project" value="UniProtKB-KW"/>
</dbReference>
<comment type="pathway">
    <text evidence="3">Cofactor biosynthesis; tetrahydrofolate biosynthesis; 7,8-dihydrofolate from 2-amino-4-hydroxy-6-hydroxymethyl-7,8-dihydropteridine diphosphate and 4-aminobenzoate: step 1/2.</text>
</comment>
<reference evidence="14" key="1">
    <citation type="submission" date="2018-02" db="EMBL/GenBank/DDBJ databases">
        <title>Genome sequencing of Solimonas sp. HR-BB.</title>
        <authorList>
            <person name="Lee Y."/>
            <person name="Jeon C.O."/>
        </authorList>
    </citation>
    <scope>NUCLEOTIDE SEQUENCE [LARGE SCALE GENOMIC DNA]</scope>
    <source>
        <strain evidence="14">HR-U</strain>
    </source>
</reference>
<evidence type="ECO:0000256" key="4">
    <source>
        <dbReference type="ARBA" id="ARBA00009503"/>
    </source>
</evidence>
<comment type="cofactor">
    <cofactor evidence="2">
        <name>Mg(2+)</name>
        <dbReference type="ChEBI" id="CHEBI:18420"/>
    </cofactor>
</comment>
<dbReference type="Gene3D" id="3.20.20.20">
    <property type="entry name" value="Dihydropteroate synthase-like"/>
    <property type="match status" value="1"/>
</dbReference>
<comment type="caution">
    <text evidence="13">The sequence shown here is derived from an EMBL/GenBank/DDBJ whole genome shotgun (WGS) entry which is preliminary data.</text>
</comment>
<evidence type="ECO:0000259" key="12">
    <source>
        <dbReference type="PROSITE" id="PS50972"/>
    </source>
</evidence>
<sequence length="283" mass="30999">MQALLSTPSTLNCRGQIVSLKKPVVMGILNITPDSFHAGSRFEDPDRIRQQAQQMLAEGATFLDIGGYSTRPGAAEVSEAEEVRRVVLAIDTILKAFPKALISVDTFRSGVARRAVEAGAVMVNDVSGGLLDQAMFTTVAELNVPYVLMHMRGTPQTMGSMNQYQNLLTEVIDELAQRVHLARQAGIKDIILDPGFGFAKNADQNYQLLAQVEALQIFQLPLLIGLSRKSMIWKKLGISPAEALNGTTVLNTIALQKGAKILRVHDVREACEVIQIMEWMQKA</sequence>
<dbReference type="SUPFAM" id="SSF51717">
    <property type="entry name" value="Dihydropteroate synthetase-like"/>
    <property type="match status" value="1"/>
</dbReference>
<dbReference type="InterPro" id="IPR011005">
    <property type="entry name" value="Dihydropteroate_synth-like_sf"/>
</dbReference>
<dbReference type="GO" id="GO:0005829">
    <property type="term" value="C:cytosol"/>
    <property type="evidence" value="ECO:0007669"/>
    <property type="project" value="TreeGrafter"/>
</dbReference>
<dbReference type="NCBIfam" id="TIGR01496">
    <property type="entry name" value="DHPS"/>
    <property type="match status" value="1"/>
</dbReference>
<evidence type="ECO:0000256" key="6">
    <source>
        <dbReference type="ARBA" id="ARBA00016919"/>
    </source>
</evidence>
<dbReference type="PANTHER" id="PTHR20941:SF1">
    <property type="entry name" value="FOLIC ACID SYNTHESIS PROTEIN FOL1"/>
    <property type="match status" value="1"/>
</dbReference>
<dbReference type="InterPro" id="IPR045031">
    <property type="entry name" value="DHP_synth-like"/>
</dbReference>
<proteinExistence type="inferred from homology"/>
<comment type="similarity">
    <text evidence="4">Belongs to the DHPS family.</text>
</comment>
<dbReference type="RefSeq" id="WP_104709801.1">
    <property type="nucleotide sequence ID" value="NZ_PTRA01000001.1"/>
</dbReference>
<comment type="catalytic activity">
    <reaction evidence="1">
        <text>(7,8-dihydropterin-6-yl)methyl diphosphate + 4-aminobenzoate = 7,8-dihydropteroate + diphosphate</text>
        <dbReference type="Rhea" id="RHEA:19949"/>
        <dbReference type="ChEBI" id="CHEBI:17836"/>
        <dbReference type="ChEBI" id="CHEBI:17839"/>
        <dbReference type="ChEBI" id="CHEBI:33019"/>
        <dbReference type="ChEBI" id="CHEBI:72950"/>
        <dbReference type="EC" id="2.5.1.15"/>
    </reaction>
</comment>
<keyword evidence="14" id="KW-1185">Reference proteome</keyword>
<keyword evidence="9" id="KW-0460">Magnesium</keyword>
<accession>A0A2S7ILU5</accession>
<evidence type="ECO:0000256" key="8">
    <source>
        <dbReference type="ARBA" id="ARBA00022723"/>
    </source>
</evidence>
<dbReference type="PROSITE" id="PS50972">
    <property type="entry name" value="PTERIN_BINDING"/>
    <property type="match status" value="1"/>
</dbReference>
<evidence type="ECO:0000256" key="7">
    <source>
        <dbReference type="ARBA" id="ARBA00022679"/>
    </source>
</evidence>
<keyword evidence="7" id="KW-0808">Transferase</keyword>
<dbReference type="OrthoDB" id="9811744at2"/>
<evidence type="ECO:0000256" key="9">
    <source>
        <dbReference type="ARBA" id="ARBA00022842"/>
    </source>
</evidence>
<feature type="domain" description="Pterin-binding" evidence="12">
    <location>
        <begin position="23"/>
        <end position="275"/>
    </location>
</feature>
<dbReference type="InterPro" id="IPR000489">
    <property type="entry name" value="Pterin-binding_dom"/>
</dbReference>
<evidence type="ECO:0000256" key="11">
    <source>
        <dbReference type="ARBA" id="ARBA00030193"/>
    </source>
</evidence>
<keyword evidence="10" id="KW-0289">Folate biosynthesis</keyword>
<dbReference type="AlphaFoldDB" id="A0A2S7ILU5"/>
<protein>
    <recommendedName>
        <fullName evidence="6">Dihydropteroate synthase</fullName>
        <ecNumber evidence="5">2.5.1.15</ecNumber>
    </recommendedName>
    <alternativeName>
        <fullName evidence="11">Dihydropteroate pyrophosphorylase</fullName>
    </alternativeName>
</protein>
<keyword evidence="8" id="KW-0479">Metal-binding</keyword>
<name>A0A2S7ILU5_9BACT</name>